<protein>
    <recommendedName>
        <fullName evidence="3">Lipoprotein</fullName>
    </recommendedName>
</protein>
<proteinExistence type="predicted"/>
<dbReference type="AlphaFoldDB" id="A0A853I442"/>
<evidence type="ECO:0000313" key="2">
    <source>
        <dbReference type="Proteomes" id="UP000569732"/>
    </source>
</evidence>
<dbReference type="Proteomes" id="UP000569732">
    <property type="component" value="Unassembled WGS sequence"/>
</dbReference>
<dbReference type="PROSITE" id="PS51257">
    <property type="entry name" value="PROKAR_LIPOPROTEIN"/>
    <property type="match status" value="1"/>
</dbReference>
<dbReference type="RefSeq" id="WP_180570692.1">
    <property type="nucleotide sequence ID" value="NZ_JACCKB010000048.1"/>
</dbReference>
<reference evidence="1 2" key="1">
    <citation type="submission" date="2020-07" db="EMBL/GenBank/DDBJ databases">
        <title>Endozoicomonas sp. nov., isolated from sediment.</title>
        <authorList>
            <person name="Gu T."/>
        </authorList>
    </citation>
    <scope>NUCLEOTIDE SEQUENCE [LARGE SCALE GENOMIC DNA]</scope>
    <source>
        <strain evidence="1 2">SM1973</strain>
    </source>
</reference>
<gene>
    <name evidence="1" type="ORF">H0A36_21975</name>
</gene>
<evidence type="ECO:0008006" key="3">
    <source>
        <dbReference type="Google" id="ProtNLM"/>
    </source>
</evidence>
<evidence type="ECO:0000313" key="1">
    <source>
        <dbReference type="EMBL" id="NYZ68690.1"/>
    </source>
</evidence>
<organism evidence="1 2">
    <name type="scientific">Spartinivicinus marinus</name>
    <dbReference type="NCBI Taxonomy" id="2994442"/>
    <lineage>
        <taxon>Bacteria</taxon>
        <taxon>Pseudomonadati</taxon>
        <taxon>Pseudomonadota</taxon>
        <taxon>Gammaproteobacteria</taxon>
        <taxon>Oceanospirillales</taxon>
        <taxon>Zooshikellaceae</taxon>
        <taxon>Spartinivicinus</taxon>
    </lineage>
</organism>
<sequence length="73" mass="7928">MYIFRVLLSIVLFSLLVGCANIEAYKKATVSSFGDSISQTDRFIIKSADIELDVKEPATAAEKVKKMVAQASG</sequence>
<accession>A0A853I442</accession>
<name>A0A853I442_9GAMM</name>
<comment type="caution">
    <text evidence="1">The sequence shown here is derived from an EMBL/GenBank/DDBJ whole genome shotgun (WGS) entry which is preliminary data.</text>
</comment>
<dbReference type="EMBL" id="JACCKB010000048">
    <property type="protein sequence ID" value="NYZ68690.1"/>
    <property type="molecule type" value="Genomic_DNA"/>
</dbReference>
<keyword evidence="2" id="KW-1185">Reference proteome</keyword>